<organism evidence="1 2">
    <name type="scientific">Mycena metata</name>
    <dbReference type="NCBI Taxonomy" id="1033252"/>
    <lineage>
        <taxon>Eukaryota</taxon>
        <taxon>Fungi</taxon>
        <taxon>Dikarya</taxon>
        <taxon>Basidiomycota</taxon>
        <taxon>Agaricomycotina</taxon>
        <taxon>Agaricomycetes</taxon>
        <taxon>Agaricomycetidae</taxon>
        <taxon>Agaricales</taxon>
        <taxon>Marasmiineae</taxon>
        <taxon>Mycenaceae</taxon>
        <taxon>Mycena</taxon>
    </lineage>
</organism>
<protein>
    <submittedName>
        <fullName evidence="1">Uncharacterized protein</fullName>
    </submittedName>
</protein>
<evidence type="ECO:0000313" key="2">
    <source>
        <dbReference type="Proteomes" id="UP001215598"/>
    </source>
</evidence>
<evidence type="ECO:0000313" key="1">
    <source>
        <dbReference type="EMBL" id="KAJ7761376.1"/>
    </source>
</evidence>
<dbReference type="Proteomes" id="UP001215598">
    <property type="component" value="Unassembled WGS sequence"/>
</dbReference>
<proteinExistence type="predicted"/>
<comment type="caution">
    <text evidence="1">The sequence shown here is derived from an EMBL/GenBank/DDBJ whole genome shotgun (WGS) entry which is preliminary data.</text>
</comment>
<accession>A0AAD7JBM4</accession>
<dbReference type="AlphaFoldDB" id="A0AAD7JBM4"/>
<keyword evidence="2" id="KW-1185">Reference proteome</keyword>
<name>A0AAD7JBM4_9AGAR</name>
<gene>
    <name evidence="1" type="ORF">B0H16DRAFT_1456124</name>
</gene>
<reference evidence="1" key="1">
    <citation type="submission" date="2023-03" db="EMBL/GenBank/DDBJ databases">
        <title>Massive genome expansion in bonnet fungi (Mycena s.s.) driven by repeated elements and novel gene families across ecological guilds.</title>
        <authorList>
            <consortium name="Lawrence Berkeley National Laboratory"/>
            <person name="Harder C.B."/>
            <person name="Miyauchi S."/>
            <person name="Viragh M."/>
            <person name="Kuo A."/>
            <person name="Thoen E."/>
            <person name="Andreopoulos B."/>
            <person name="Lu D."/>
            <person name="Skrede I."/>
            <person name="Drula E."/>
            <person name="Henrissat B."/>
            <person name="Morin E."/>
            <person name="Kohler A."/>
            <person name="Barry K."/>
            <person name="LaButti K."/>
            <person name="Morin E."/>
            <person name="Salamov A."/>
            <person name="Lipzen A."/>
            <person name="Mereny Z."/>
            <person name="Hegedus B."/>
            <person name="Baldrian P."/>
            <person name="Stursova M."/>
            <person name="Weitz H."/>
            <person name="Taylor A."/>
            <person name="Grigoriev I.V."/>
            <person name="Nagy L.G."/>
            <person name="Martin F."/>
            <person name="Kauserud H."/>
        </authorList>
    </citation>
    <scope>NUCLEOTIDE SEQUENCE</scope>
    <source>
        <strain evidence="1">CBHHK182m</strain>
    </source>
</reference>
<sequence>MEEVRRNLCNDLCKDKSGRIWYRRHLPLGQANTATAVTARHGVTRLFPGAQNEGEAFWYLPPTARGFEIVPWRGGEGYQCGYLGASISNADKSEVCEVGTTRDEENVCTSSLDSWRVGFMHVPASARERRLEKRAMNQCSLIGRSLLGFTDFHTAAQVAVAGTDFRGKIQRGYTKPGAVRGWWWESSRLPADVAE</sequence>
<dbReference type="EMBL" id="JARKIB010000035">
    <property type="protein sequence ID" value="KAJ7761376.1"/>
    <property type="molecule type" value="Genomic_DNA"/>
</dbReference>